<evidence type="ECO:0000313" key="2">
    <source>
        <dbReference type="EMBL" id="ORX87219.1"/>
    </source>
</evidence>
<sequence>MNILYVYLLLHLAVEVYCSSHNHLSLQNPTTNKPIDIKLEEYNETLDYYKNVLFPSTKSIYSNKFNIIEKDIIVILKLYFDEVKDKNDIDESYFENDVTCKLIKIISSNNKNVSNDILLKIVQICNKSVLNLH</sequence>
<comment type="caution">
    <text evidence="2">The sequence shown here is derived from an EMBL/GenBank/DDBJ whole genome shotgun (WGS) entry which is preliminary data.</text>
</comment>
<keyword evidence="1" id="KW-0732">Signal</keyword>
<reference evidence="2 3" key="2">
    <citation type="submission" date="2016-08" db="EMBL/GenBank/DDBJ databases">
        <title>Pervasive Adenine N6-methylation of Active Genes in Fungi.</title>
        <authorList>
            <consortium name="DOE Joint Genome Institute"/>
            <person name="Mondo S.J."/>
            <person name="Dannebaum R.O."/>
            <person name="Kuo R.C."/>
            <person name="Labutti K."/>
            <person name="Haridas S."/>
            <person name="Kuo A."/>
            <person name="Salamov A."/>
            <person name="Ahrendt S.R."/>
            <person name="Lipzen A."/>
            <person name="Sullivan W."/>
            <person name="Andreopoulos W.B."/>
            <person name="Clum A."/>
            <person name="Lindquist E."/>
            <person name="Daum C."/>
            <person name="Ramamoorthy G.K."/>
            <person name="Gryganskyi A."/>
            <person name="Culley D."/>
            <person name="Magnuson J.K."/>
            <person name="James T.Y."/>
            <person name="O'Malley M.A."/>
            <person name="Stajich J.E."/>
            <person name="Spatafora J.W."/>
            <person name="Visel A."/>
            <person name="Grigoriev I.V."/>
        </authorList>
    </citation>
    <scope>NUCLEOTIDE SEQUENCE [LARGE SCALE GENOMIC DNA]</scope>
    <source>
        <strain evidence="2 3">S4</strain>
    </source>
</reference>
<name>A0A1Y1XN95_9FUNG</name>
<reference evidence="2 3" key="1">
    <citation type="submission" date="2016-08" db="EMBL/GenBank/DDBJ databases">
        <title>A Parts List for Fungal Cellulosomes Revealed by Comparative Genomics.</title>
        <authorList>
            <consortium name="DOE Joint Genome Institute"/>
            <person name="Haitjema C.H."/>
            <person name="Gilmore S.P."/>
            <person name="Henske J.K."/>
            <person name="Solomon K.V."/>
            <person name="De Groot R."/>
            <person name="Kuo A."/>
            <person name="Mondo S.J."/>
            <person name="Salamov A.A."/>
            <person name="Labutti K."/>
            <person name="Zhao Z."/>
            <person name="Chiniquy J."/>
            <person name="Barry K."/>
            <person name="Brewer H.M."/>
            <person name="Purvine S.O."/>
            <person name="Wright A.T."/>
            <person name="Boxma B."/>
            <person name="Van Alen T."/>
            <person name="Hackstein J.H."/>
            <person name="Baker S.E."/>
            <person name="Grigoriev I.V."/>
            <person name="O'Malley M.A."/>
        </authorList>
    </citation>
    <scope>NUCLEOTIDE SEQUENCE [LARGE SCALE GENOMIC DNA]</scope>
    <source>
        <strain evidence="2 3">S4</strain>
    </source>
</reference>
<protein>
    <submittedName>
        <fullName evidence="2">Uncharacterized protein</fullName>
    </submittedName>
</protein>
<evidence type="ECO:0000256" key="1">
    <source>
        <dbReference type="SAM" id="SignalP"/>
    </source>
</evidence>
<accession>A0A1Y1XN95</accession>
<evidence type="ECO:0000313" key="3">
    <source>
        <dbReference type="Proteomes" id="UP000193944"/>
    </source>
</evidence>
<dbReference type="AlphaFoldDB" id="A0A1Y1XN95"/>
<keyword evidence="3" id="KW-1185">Reference proteome</keyword>
<dbReference type="Proteomes" id="UP000193944">
    <property type="component" value="Unassembled WGS sequence"/>
</dbReference>
<feature type="chain" id="PRO_5012508248" evidence="1">
    <location>
        <begin position="19"/>
        <end position="133"/>
    </location>
</feature>
<gene>
    <name evidence="2" type="ORF">BCR32DRAFT_274682</name>
</gene>
<feature type="signal peptide" evidence="1">
    <location>
        <begin position="1"/>
        <end position="18"/>
    </location>
</feature>
<organism evidence="2 3">
    <name type="scientific">Anaeromyces robustus</name>
    <dbReference type="NCBI Taxonomy" id="1754192"/>
    <lineage>
        <taxon>Eukaryota</taxon>
        <taxon>Fungi</taxon>
        <taxon>Fungi incertae sedis</taxon>
        <taxon>Chytridiomycota</taxon>
        <taxon>Chytridiomycota incertae sedis</taxon>
        <taxon>Neocallimastigomycetes</taxon>
        <taxon>Neocallimastigales</taxon>
        <taxon>Neocallimastigaceae</taxon>
        <taxon>Anaeromyces</taxon>
    </lineage>
</organism>
<dbReference type="EMBL" id="MCFG01000011">
    <property type="protein sequence ID" value="ORX87219.1"/>
    <property type="molecule type" value="Genomic_DNA"/>
</dbReference>
<proteinExistence type="predicted"/>